<dbReference type="GO" id="GO:0016757">
    <property type="term" value="F:glycosyltransferase activity"/>
    <property type="evidence" value="ECO:0007669"/>
    <property type="project" value="InterPro"/>
</dbReference>
<evidence type="ECO:0000313" key="3">
    <source>
        <dbReference type="Proteomes" id="UP000176923"/>
    </source>
</evidence>
<dbReference type="Pfam" id="PF00534">
    <property type="entry name" value="Glycos_transf_1"/>
    <property type="match status" value="1"/>
</dbReference>
<dbReference type="PANTHER" id="PTHR45947">
    <property type="entry name" value="SULFOQUINOVOSYL TRANSFERASE SQD2"/>
    <property type="match status" value="1"/>
</dbReference>
<sequence length="378" mass="43161">MSSYRIAFFYDKITKFGGAERILTSLSSIWPDAPIFTTVYNKKNTPWTSTLKIIPSYVQTLPFASAHPSCYSFLSPLSSESFSFDEYNIVISITSSYGKRIVTKPGTLHICYCLTPTRYLWSGFEIYVDKPGFSYVNPLARTALRMVIPSQRRNDFIYAQRPDSYIAISQTVSQRIRKYYKRESSVVYPPVNTQQFSVAPKSGKEDYFLIVSRLVPYKRIDYAIDACNILKKKLIIIGDGIDRRHLMLRAGPTIQFLTNRLTDEQLAWYYQNSLCLIFPGEEDFGITAVEAQSCGKPVLGLKKGGLEETVIPGVTGEMYESAHVRDLAVQLKRFNPAKYSSENCRGSAARFAETIFKSRIRQTVELNYENYRKDSKKN</sequence>
<feature type="domain" description="Glycosyl transferase family 1" evidence="1">
    <location>
        <begin position="195"/>
        <end position="334"/>
    </location>
</feature>
<dbReference type="SUPFAM" id="SSF53756">
    <property type="entry name" value="UDP-Glycosyltransferase/glycogen phosphorylase"/>
    <property type="match status" value="1"/>
</dbReference>
<gene>
    <name evidence="2" type="ORF">A3D77_02335</name>
</gene>
<dbReference type="AlphaFoldDB" id="A0A1F5ZVC1"/>
<dbReference type="Gene3D" id="3.40.50.2000">
    <property type="entry name" value="Glycogen Phosphorylase B"/>
    <property type="match status" value="2"/>
</dbReference>
<reference evidence="2 3" key="1">
    <citation type="journal article" date="2016" name="Nat. Commun.">
        <title>Thousands of microbial genomes shed light on interconnected biogeochemical processes in an aquifer system.</title>
        <authorList>
            <person name="Anantharaman K."/>
            <person name="Brown C.T."/>
            <person name="Hug L.A."/>
            <person name="Sharon I."/>
            <person name="Castelle C.J."/>
            <person name="Probst A.J."/>
            <person name="Thomas B.C."/>
            <person name="Singh A."/>
            <person name="Wilkins M.J."/>
            <person name="Karaoz U."/>
            <person name="Brodie E.L."/>
            <person name="Williams K.H."/>
            <person name="Hubbard S.S."/>
            <person name="Banfield J.F."/>
        </authorList>
    </citation>
    <scope>NUCLEOTIDE SEQUENCE [LARGE SCALE GENOMIC DNA]</scope>
</reference>
<dbReference type="STRING" id="1798382.A3D77_02335"/>
<proteinExistence type="predicted"/>
<organism evidence="2 3">
    <name type="scientific">Candidatus Gottesmanbacteria bacterium RIFCSPHIGHO2_02_FULL_39_11</name>
    <dbReference type="NCBI Taxonomy" id="1798382"/>
    <lineage>
        <taxon>Bacteria</taxon>
        <taxon>Candidatus Gottesmaniibacteriota</taxon>
    </lineage>
</organism>
<protein>
    <recommendedName>
        <fullName evidence="1">Glycosyl transferase family 1 domain-containing protein</fullName>
    </recommendedName>
</protein>
<accession>A0A1F5ZVC1</accession>
<evidence type="ECO:0000313" key="2">
    <source>
        <dbReference type="EMBL" id="OGG16275.1"/>
    </source>
</evidence>
<dbReference type="InterPro" id="IPR001296">
    <property type="entry name" value="Glyco_trans_1"/>
</dbReference>
<dbReference type="PANTHER" id="PTHR45947:SF3">
    <property type="entry name" value="SULFOQUINOVOSYL TRANSFERASE SQD2"/>
    <property type="match status" value="1"/>
</dbReference>
<dbReference type="InterPro" id="IPR050194">
    <property type="entry name" value="Glycosyltransferase_grp1"/>
</dbReference>
<name>A0A1F5ZVC1_9BACT</name>
<dbReference type="EMBL" id="MFJL01000014">
    <property type="protein sequence ID" value="OGG16275.1"/>
    <property type="molecule type" value="Genomic_DNA"/>
</dbReference>
<evidence type="ECO:0000259" key="1">
    <source>
        <dbReference type="Pfam" id="PF00534"/>
    </source>
</evidence>
<comment type="caution">
    <text evidence="2">The sequence shown here is derived from an EMBL/GenBank/DDBJ whole genome shotgun (WGS) entry which is preliminary data.</text>
</comment>
<dbReference type="Proteomes" id="UP000176923">
    <property type="component" value="Unassembled WGS sequence"/>
</dbReference>